<evidence type="ECO:0000256" key="8">
    <source>
        <dbReference type="SAM" id="Phobius"/>
    </source>
</evidence>
<dbReference type="GO" id="GO:0005886">
    <property type="term" value="C:plasma membrane"/>
    <property type="evidence" value="ECO:0007669"/>
    <property type="project" value="TreeGrafter"/>
</dbReference>
<protein>
    <recommendedName>
        <fullName evidence="9">FAD-binding FR-type domain-containing protein</fullName>
    </recommendedName>
</protein>
<feature type="transmembrane region" description="Helical" evidence="8">
    <location>
        <begin position="259"/>
        <end position="277"/>
    </location>
</feature>
<dbReference type="AlphaFoldDB" id="A0AAV9HHC1"/>
<feature type="transmembrane region" description="Helical" evidence="8">
    <location>
        <begin position="186"/>
        <end position="203"/>
    </location>
</feature>
<evidence type="ECO:0000256" key="1">
    <source>
        <dbReference type="ARBA" id="ARBA00004141"/>
    </source>
</evidence>
<feature type="transmembrane region" description="Helical" evidence="8">
    <location>
        <begin position="326"/>
        <end position="346"/>
    </location>
</feature>
<feature type="transmembrane region" description="Helical" evidence="8">
    <location>
        <begin position="352"/>
        <end position="371"/>
    </location>
</feature>
<name>A0AAV9HHC1_9PEZI</name>
<keyword evidence="4 8" id="KW-1133">Transmembrane helix</keyword>
<reference evidence="10" key="1">
    <citation type="journal article" date="2023" name="Mol. Phylogenet. Evol.">
        <title>Genome-scale phylogeny and comparative genomics of the fungal order Sordariales.</title>
        <authorList>
            <person name="Hensen N."/>
            <person name="Bonometti L."/>
            <person name="Westerberg I."/>
            <person name="Brannstrom I.O."/>
            <person name="Guillou S."/>
            <person name="Cros-Aarteil S."/>
            <person name="Calhoun S."/>
            <person name="Haridas S."/>
            <person name="Kuo A."/>
            <person name="Mondo S."/>
            <person name="Pangilinan J."/>
            <person name="Riley R."/>
            <person name="LaButti K."/>
            <person name="Andreopoulos B."/>
            <person name="Lipzen A."/>
            <person name="Chen C."/>
            <person name="Yan M."/>
            <person name="Daum C."/>
            <person name="Ng V."/>
            <person name="Clum A."/>
            <person name="Steindorff A."/>
            <person name="Ohm R.A."/>
            <person name="Martin F."/>
            <person name="Silar P."/>
            <person name="Natvig D.O."/>
            <person name="Lalanne C."/>
            <person name="Gautier V."/>
            <person name="Ament-Velasquez S.L."/>
            <person name="Kruys A."/>
            <person name="Hutchinson M.I."/>
            <person name="Powell A.J."/>
            <person name="Barry K."/>
            <person name="Miller A.N."/>
            <person name="Grigoriev I.V."/>
            <person name="Debuchy R."/>
            <person name="Gladieux P."/>
            <person name="Hiltunen Thoren M."/>
            <person name="Johannesson H."/>
        </authorList>
    </citation>
    <scope>NUCLEOTIDE SEQUENCE</scope>
    <source>
        <strain evidence="10">PSN324</strain>
    </source>
</reference>
<evidence type="ECO:0000256" key="7">
    <source>
        <dbReference type="ARBA" id="ARBA00023180"/>
    </source>
</evidence>
<sequence length="680" mass="76211">MERARLCALTDRSLPAFIRAFCPPAAGTNFSSRDFEDQFDLTPDQLRYLRELIAALYEGRAVVACYNLVIVGVVLVLTFLHWRETESDRRKWSQISQLIGGRAASPSTSSCSSSNTIPGTVTPSGALKDGRDDLADIERLPLLRNRGFLDNKARPQLARSISAWLAYQPAPLPIINRALPSNGTSLFILVWLGISLFFHLYRLPMRWDFFFIFADRSGFHFIVNLPLLYLLGAKNQPLRLLTGYSYESLNIFHRRVGELMCLEAVVHFVSMVAYQFFIAEEWLLASRGVREYFTHPLIVAGLGTFVSYELLFFTSLGSFRKRWYELFLLSHVFLQAAAMVFLWFHFYTSRPYVTIALLIFLIDRLVWRFGLKRATITADLTILDKETYLVSADWAISSPESSEKVGFLSRHSILQGWEPTDHVFLTVPALGRSHALQSHPFTIASAAPGRRRGAEPENDAASPVQTPKHAWFSLLIRAHDGFTADLLRYAESHPRVSVQLDGPYGSPHALSMLRASSCAILVAGGSGIAVTFPLAWALMHEEGGFCQVEEEGADGNMYARRDQVGSTRRRRNRRRRVHLLWITHSRCHQDWIPREQLDELVALGLELAVAEPTAEKGRPDVDGIVGGWLEGAADGLSGVREDTSVIVSGPDGLNRSVRNLCADAIGKGKDVRIAVEKFGW</sequence>
<organism evidence="10 11">
    <name type="scientific">Cladorrhinum samala</name>
    <dbReference type="NCBI Taxonomy" id="585594"/>
    <lineage>
        <taxon>Eukaryota</taxon>
        <taxon>Fungi</taxon>
        <taxon>Dikarya</taxon>
        <taxon>Ascomycota</taxon>
        <taxon>Pezizomycotina</taxon>
        <taxon>Sordariomycetes</taxon>
        <taxon>Sordariomycetidae</taxon>
        <taxon>Sordariales</taxon>
        <taxon>Podosporaceae</taxon>
        <taxon>Cladorrhinum</taxon>
    </lineage>
</organism>
<dbReference type="PROSITE" id="PS51384">
    <property type="entry name" value="FAD_FR"/>
    <property type="match status" value="1"/>
</dbReference>
<dbReference type="SUPFAM" id="SSF52343">
    <property type="entry name" value="Ferredoxin reductase-like, C-terminal NADP-linked domain"/>
    <property type="match status" value="1"/>
</dbReference>
<proteinExistence type="predicted"/>
<dbReference type="InterPro" id="IPR013130">
    <property type="entry name" value="Fe3_Rdtase_TM_dom"/>
</dbReference>
<dbReference type="InterPro" id="IPR017927">
    <property type="entry name" value="FAD-bd_FR_type"/>
</dbReference>
<evidence type="ECO:0000313" key="10">
    <source>
        <dbReference type="EMBL" id="KAK4459897.1"/>
    </source>
</evidence>
<dbReference type="CDD" id="cd06186">
    <property type="entry name" value="NOX_Duox_like_FAD_NADP"/>
    <property type="match status" value="1"/>
</dbReference>
<dbReference type="SFLD" id="SFLDG01168">
    <property type="entry name" value="Ferric_reductase_subgroup_(FRE"/>
    <property type="match status" value="1"/>
</dbReference>
<evidence type="ECO:0000256" key="4">
    <source>
        <dbReference type="ARBA" id="ARBA00022989"/>
    </source>
</evidence>
<feature type="transmembrane region" description="Helical" evidence="8">
    <location>
        <begin position="518"/>
        <end position="539"/>
    </location>
</feature>
<comment type="caution">
    <text evidence="10">The sequence shown here is derived from an EMBL/GenBank/DDBJ whole genome shotgun (WGS) entry which is preliminary data.</text>
</comment>
<keyword evidence="3 8" id="KW-0812">Transmembrane</keyword>
<dbReference type="InterPro" id="IPR039261">
    <property type="entry name" value="FNR_nucleotide-bd"/>
</dbReference>
<dbReference type="SFLD" id="SFLDS00052">
    <property type="entry name" value="Ferric_Reductase_Domain"/>
    <property type="match status" value="1"/>
</dbReference>
<dbReference type="GO" id="GO:0006879">
    <property type="term" value="P:intracellular iron ion homeostasis"/>
    <property type="evidence" value="ECO:0007669"/>
    <property type="project" value="TreeGrafter"/>
</dbReference>
<gene>
    <name evidence="10" type="ORF">QBC42DRAFT_273451</name>
</gene>
<keyword evidence="6 8" id="KW-0472">Membrane</keyword>
<dbReference type="GO" id="GO:0006826">
    <property type="term" value="P:iron ion transport"/>
    <property type="evidence" value="ECO:0007669"/>
    <property type="project" value="TreeGrafter"/>
</dbReference>
<feature type="transmembrane region" description="Helical" evidence="8">
    <location>
        <begin position="297"/>
        <end position="319"/>
    </location>
</feature>
<keyword evidence="2" id="KW-0813">Transport</keyword>
<evidence type="ECO:0000259" key="9">
    <source>
        <dbReference type="PROSITE" id="PS51384"/>
    </source>
</evidence>
<dbReference type="Pfam" id="PF01794">
    <property type="entry name" value="Ferric_reduct"/>
    <property type="match status" value="1"/>
</dbReference>
<feature type="domain" description="FAD-binding FR-type" evidence="9">
    <location>
        <begin position="321"/>
        <end position="510"/>
    </location>
</feature>
<evidence type="ECO:0000256" key="3">
    <source>
        <dbReference type="ARBA" id="ARBA00022692"/>
    </source>
</evidence>
<dbReference type="GO" id="GO:0000293">
    <property type="term" value="F:ferric-chelate reductase activity"/>
    <property type="evidence" value="ECO:0007669"/>
    <property type="project" value="TreeGrafter"/>
</dbReference>
<keyword evidence="11" id="KW-1185">Reference proteome</keyword>
<feature type="transmembrane region" description="Helical" evidence="8">
    <location>
        <begin position="61"/>
        <end position="82"/>
    </location>
</feature>
<evidence type="ECO:0000256" key="6">
    <source>
        <dbReference type="ARBA" id="ARBA00023136"/>
    </source>
</evidence>
<keyword evidence="7" id="KW-0325">Glycoprotein</keyword>
<keyword evidence="5" id="KW-0406">Ion transport</keyword>
<accession>A0AAV9HHC1</accession>
<evidence type="ECO:0000313" key="11">
    <source>
        <dbReference type="Proteomes" id="UP001321749"/>
    </source>
</evidence>
<dbReference type="EMBL" id="MU865024">
    <property type="protein sequence ID" value="KAK4459897.1"/>
    <property type="molecule type" value="Genomic_DNA"/>
</dbReference>
<dbReference type="InterPro" id="IPR051410">
    <property type="entry name" value="Ferric/Cupric_Reductase"/>
</dbReference>
<evidence type="ECO:0000256" key="5">
    <source>
        <dbReference type="ARBA" id="ARBA00023065"/>
    </source>
</evidence>
<reference evidence="10" key="2">
    <citation type="submission" date="2023-06" db="EMBL/GenBank/DDBJ databases">
        <authorList>
            <consortium name="Lawrence Berkeley National Laboratory"/>
            <person name="Mondo S.J."/>
            <person name="Hensen N."/>
            <person name="Bonometti L."/>
            <person name="Westerberg I."/>
            <person name="Brannstrom I.O."/>
            <person name="Guillou S."/>
            <person name="Cros-Aarteil S."/>
            <person name="Calhoun S."/>
            <person name="Haridas S."/>
            <person name="Kuo A."/>
            <person name="Pangilinan J."/>
            <person name="Riley R."/>
            <person name="Labutti K."/>
            <person name="Andreopoulos B."/>
            <person name="Lipzen A."/>
            <person name="Chen C."/>
            <person name="Yanf M."/>
            <person name="Daum C."/>
            <person name="Ng V."/>
            <person name="Clum A."/>
            <person name="Steindorff A."/>
            <person name="Ohm R."/>
            <person name="Martin F."/>
            <person name="Silar P."/>
            <person name="Natvig D."/>
            <person name="Lalanne C."/>
            <person name="Gautier V."/>
            <person name="Ament-Velasquez S.L."/>
            <person name="Kruys A."/>
            <person name="Hutchinson M.I."/>
            <person name="Powell A.J."/>
            <person name="Barry K."/>
            <person name="Miller A.N."/>
            <person name="Grigoriev I.V."/>
            <person name="Debuchy R."/>
            <person name="Gladieux P."/>
            <person name="Thoren M.H."/>
            <person name="Johannesson H."/>
        </authorList>
    </citation>
    <scope>NUCLEOTIDE SEQUENCE</scope>
    <source>
        <strain evidence="10">PSN324</strain>
    </source>
</reference>
<evidence type="ECO:0000256" key="2">
    <source>
        <dbReference type="ARBA" id="ARBA00022448"/>
    </source>
</evidence>
<feature type="transmembrane region" description="Helical" evidence="8">
    <location>
        <begin position="209"/>
        <end position="231"/>
    </location>
</feature>
<dbReference type="Gene3D" id="3.40.50.80">
    <property type="entry name" value="Nucleotide-binding domain of ferredoxin-NADP reductase (FNR) module"/>
    <property type="match status" value="1"/>
</dbReference>
<comment type="subcellular location">
    <subcellularLocation>
        <location evidence="1">Membrane</location>
        <topology evidence="1">Multi-pass membrane protein</topology>
    </subcellularLocation>
</comment>
<dbReference type="Proteomes" id="UP001321749">
    <property type="component" value="Unassembled WGS sequence"/>
</dbReference>
<dbReference type="GO" id="GO:0015677">
    <property type="term" value="P:copper ion import"/>
    <property type="evidence" value="ECO:0007669"/>
    <property type="project" value="TreeGrafter"/>
</dbReference>
<dbReference type="PANTHER" id="PTHR32361">
    <property type="entry name" value="FERRIC/CUPRIC REDUCTASE TRANSMEMBRANE COMPONENT"/>
    <property type="match status" value="1"/>
</dbReference>
<dbReference type="PANTHER" id="PTHR32361:SF9">
    <property type="entry name" value="FERRIC REDUCTASE TRANSMEMBRANE COMPONENT 3-RELATED"/>
    <property type="match status" value="1"/>
</dbReference>